<dbReference type="InterPro" id="IPR000719">
    <property type="entry name" value="Prot_kinase_dom"/>
</dbReference>
<dbReference type="SUPFAM" id="SSF56112">
    <property type="entry name" value="Protein kinase-like (PK-like)"/>
    <property type="match status" value="1"/>
</dbReference>
<evidence type="ECO:0000313" key="12">
    <source>
        <dbReference type="EMBL" id="KAG9263900.1"/>
    </source>
</evidence>
<dbReference type="Proteomes" id="UP000752171">
    <property type="component" value="Unassembled WGS sequence"/>
</dbReference>
<gene>
    <name evidence="12" type="primary">PIM3</name>
    <name evidence="12" type="ORF">AMEX_G22055</name>
</gene>
<evidence type="ECO:0000313" key="13">
    <source>
        <dbReference type="Proteomes" id="UP000752171"/>
    </source>
</evidence>
<dbReference type="PANTHER" id="PTHR22984:SF25">
    <property type="entry name" value="PROTEIN KINASE DOMAIN-CONTAINING PROTEIN"/>
    <property type="match status" value="1"/>
</dbReference>
<comment type="similarity">
    <text evidence="2">Belongs to the protein kinase superfamily. CAMK Ser/Thr protein kinase family. PIM subfamily.</text>
</comment>
<comment type="caution">
    <text evidence="12">The sequence shown here is derived from an EMBL/GenBank/DDBJ whole genome shotgun (WGS) entry which is preliminary data.</text>
</comment>
<evidence type="ECO:0000256" key="5">
    <source>
        <dbReference type="ARBA" id="ARBA00022679"/>
    </source>
</evidence>
<evidence type="ECO:0000256" key="6">
    <source>
        <dbReference type="ARBA" id="ARBA00022741"/>
    </source>
</evidence>
<dbReference type="GO" id="GO:0005524">
    <property type="term" value="F:ATP binding"/>
    <property type="evidence" value="ECO:0007669"/>
    <property type="project" value="UniProtKB-KW"/>
</dbReference>
<comment type="catalytic activity">
    <reaction evidence="10">
        <text>L-seryl-[protein] + ATP = O-phospho-L-seryl-[protein] + ADP + H(+)</text>
        <dbReference type="Rhea" id="RHEA:17989"/>
        <dbReference type="Rhea" id="RHEA-COMP:9863"/>
        <dbReference type="Rhea" id="RHEA-COMP:11604"/>
        <dbReference type="ChEBI" id="CHEBI:15378"/>
        <dbReference type="ChEBI" id="CHEBI:29999"/>
        <dbReference type="ChEBI" id="CHEBI:30616"/>
        <dbReference type="ChEBI" id="CHEBI:83421"/>
        <dbReference type="ChEBI" id="CHEBI:456216"/>
        <dbReference type="EC" id="2.7.11.1"/>
    </reaction>
</comment>
<dbReference type="EMBL" id="JAICCE010000019">
    <property type="protein sequence ID" value="KAG9263900.1"/>
    <property type="molecule type" value="Genomic_DNA"/>
</dbReference>
<keyword evidence="5" id="KW-0808">Transferase</keyword>
<dbReference type="PROSITE" id="PS50011">
    <property type="entry name" value="PROTEIN_KINASE_DOM"/>
    <property type="match status" value="1"/>
</dbReference>
<dbReference type="AlphaFoldDB" id="A0A8T2KWJ3"/>
<keyword evidence="6" id="KW-0547">Nucleotide-binding</keyword>
<protein>
    <recommendedName>
        <fullName evidence="3">non-specific serine/threonine protein kinase</fullName>
        <ecNumber evidence="3">2.7.11.1</ecNumber>
    </recommendedName>
</protein>
<keyword evidence="7 12" id="KW-0418">Kinase</keyword>
<dbReference type="GO" id="GO:0004674">
    <property type="term" value="F:protein serine/threonine kinase activity"/>
    <property type="evidence" value="ECO:0007669"/>
    <property type="project" value="UniProtKB-KW"/>
</dbReference>
<evidence type="ECO:0000256" key="10">
    <source>
        <dbReference type="ARBA" id="ARBA00048679"/>
    </source>
</evidence>
<dbReference type="InterPro" id="IPR011009">
    <property type="entry name" value="Kinase-like_dom_sf"/>
</dbReference>
<accession>A0A8T2KWJ3</accession>
<dbReference type="Gene3D" id="1.10.510.10">
    <property type="entry name" value="Transferase(Phosphotransferase) domain 1"/>
    <property type="match status" value="1"/>
</dbReference>
<reference evidence="12 13" key="1">
    <citation type="submission" date="2021-07" db="EMBL/GenBank/DDBJ databases">
        <authorList>
            <person name="Imarazene B."/>
            <person name="Zahm M."/>
            <person name="Klopp C."/>
            <person name="Cabau C."/>
            <person name="Beille S."/>
            <person name="Jouanno E."/>
            <person name="Castinel A."/>
            <person name="Lluch J."/>
            <person name="Gil L."/>
            <person name="Kuchtly C."/>
            <person name="Lopez Roques C."/>
            <person name="Donnadieu C."/>
            <person name="Parrinello H."/>
            <person name="Journot L."/>
            <person name="Du K."/>
            <person name="Schartl M."/>
            <person name="Retaux S."/>
            <person name="Guiguen Y."/>
        </authorList>
    </citation>
    <scope>NUCLEOTIDE SEQUENCE [LARGE SCALE GENOMIC DNA]</scope>
    <source>
        <strain evidence="12">Pach_M1</strain>
        <tissue evidence="12">Testis</tissue>
    </source>
</reference>
<dbReference type="InterPro" id="IPR051138">
    <property type="entry name" value="PIM_Ser/Thr_kinase"/>
</dbReference>
<dbReference type="EC" id="2.7.11.1" evidence="3"/>
<name>A0A8T2KWJ3_ASTMX</name>
<organism evidence="12 13">
    <name type="scientific">Astyanax mexicanus</name>
    <name type="common">Blind cave fish</name>
    <name type="synonym">Astyanax fasciatus mexicanus</name>
    <dbReference type="NCBI Taxonomy" id="7994"/>
    <lineage>
        <taxon>Eukaryota</taxon>
        <taxon>Metazoa</taxon>
        <taxon>Chordata</taxon>
        <taxon>Craniata</taxon>
        <taxon>Vertebrata</taxon>
        <taxon>Euteleostomi</taxon>
        <taxon>Actinopterygii</taxon>
        <taxon>Neopterygii</taxon>
        <taxon>Teleostei</taxon>
        <taxon>Ostariophysi</taxon>
        <taxon>Characiformes</taxon>
        <taxon>Characoidei</taxon>
        <taxon>Acestrorhamphidae</taxon>
        <taxon>Acestrorhamphinae</taxon>
        <taxon>Astyanax</taxon>
    </lineage>
</organism>
<evidence type="ECO:0000256" key="8">
    <source>
        <dbReference type="ARBA" id="ARBA00022840"/>
    </source>
</evidence>
<dbReference type="GO" id="GO:0005737">
    <property type="term" value="C:cytoplasm"/>
    <property type="evidence" value="ECO:0007669"/>
    <property type="project" value="TreeGrafter"/>
</dbReference>
<evidence type="ECO:0000256" key="3">
    <source>
        <dbReference type="ARBA" id="ARBA00012513"/>
    </source>
</evidence>
<keyword evidence="8" id="KW-0067">ATP-binding</keyword>
<evidence type="ECO:0000256" key="4">
    <source>
        <dbReference type="ARBA" id="ARBA00022527"/>
    </source>
</evidence>
<keyword evidence="4" id="KW-0723">Serine/threonine-protein kinase</keyword>
<comment type="catalytic activity">
    <reaction evidence="9">
        <text>L-threonyl-[protein] + ATP = O-phospho-L-threonyl-[protein] + ADP + H(+)</text>
        <dbReference type="Rhea" id="RHEA:46608"/>
        <dbReference type="Rhea" id="RHEA-COMP:11060"/>
        <dbReference type="Rhea" id="RHEA-COMP:11605"/>
        <dbReference type="ChEBI" id="CHEBI:15378"/>
        <dbReference type="ChEBI" id="CHEBI:30013"/>
        <dbReference type="ChEBI" id="CHEBI:30616"/>
        <dbReference type="ChEBI" id="CHEBI:61977"/>
        <dbReference type="ChEBI" id="CHEBI:456216"/>
        <dbReference type="EC" id="2.7.11.1"/>
    </reaction>
</comment>
<evidence type="ECO:0000256" key="1">
    <source>
        <dbReference type="ARBA" id="ARBA00004340"/>
    </source>
</evidence>
<dbReference type="OrthoDB" id="10252171at2759"/>
<proteinExistence type="inferred from homology"/>
<evidence type="ECO:0000256" key="2">
    <source>
        <dbReference type="ARBA" id="ARBA00005505"/>
    </source>
</evidence>
<evidence type="ECO:0000256" key="9">
    <source>
        <dbReference type="ARBA" id="ARBA00047899"/>
    </source>
</evidence>
<dbReference type="GO" id="GO:0043657">
    <property type="term" value="C:host cell"/>
    <property type="evidence" value="ECO:0007669"/>
    <property type="project" value="UniProtKB-SubCell"/>
</dbReference>
<evidence type="ECO:0000259" key="11">
    <source>
        <dbReference type="PROSITE" id="PS50011"/>
    </source>
</evidence>
<comment type="subcellular location">
    <subcellularLocation>
        <location evidence="1">Host cell</location>
    </subcellularLocation>
</comment>
<dbReference type="PANTHER" id="PTHR22984">
    <property type="entry name" value="SERINE/THREONINE-PROTEIN KINASE PIM"/>
    <property type="match status" value="1"/>
</dbReference>
<evidence type="ECO:0000256" key="7">
    <source>
        <dbReference type="ARBA" id="ARBA00022777"/>
    </source>
</evidence>
<sequence>MLFQVVSASFPFKDEDEILGGHLSFKDGLSDEFHELVRWCLQAQPSSRPNLQQILDHKWFKSSFPAQERFCQFL</sequence>
<feature type="domain" description="Protein kinase" evidence="11">
    <location>
        <begin position="1"/>
        <end position="60"/>
    </location>
</feature>